<keyword evidence="2" id="KW-1185">Reference proteome</keyword>
<sequence>MLSTVIKEKEGVSKQCEEASMGSLHLATALKDKPKEVANGDKKGCLFVNAKLRGNGVKALVDTDALDNFLKKEEADRLGIMYDQESRWLKAVNSKPNLIFGVVRNVQVTLDEWQVPIPFASTMCILKKGNAYSIPLAKGKTLQTSTLSAMQFSKGVKKVEPSYLVVLK</sequence>
<dbReference type="Gene3D" id="2.40.70.10">
    <property type="entry name" value="Acid Proteases"/>
    <property type="match status" value="1"/>
</dbReference>
<reference evidence="1 2" key="1">
    <citation type="journal article" date="2020" name="Mol. Plant">
        <title>The Chromosome-Based Rubber Tree Genome Provides New Insights into Spurge Genome Evolution and Rubber Biosynthesis.</title>
        <authorList>
            <person name="Liu J."/>
            <person name="Shi C."/>
            <person name="Shi C.C."/>
            <person name="Li W."/>
            <person name="Zhang Q.J."/>
            <person name="Zhang Y."/>
            <person name="Li K."/>
            <person name="Lu H.F."/>
            <person name="Shi C."/>
            <person name="Zhu S.T."/>
            <person name="Xiao Z.Y."/>
            <person name="Nan H."/>
            <person name="Yue Y."/>
            <person name="Zhu X.G."/>
            <person name="Wu Y."/>
            <person name="Hong X.N."/>
            <person name="Fan G.Y."/>
            <person name="Tong Y."/>
            <person name="Zhang D."/>
            <person name="Mao C.L."/>
            <person name="Liu Y.L."/>
            <person name="Hao S.J."/>
            <person name="Liu W.Q."/>
            <person name="Lv M.Q."/>
            <person name="Zhang H.B."/>
            <person name="Liu Y."/>
            <person name="Hu-Tang G.R."/>
            <person name="Wang J.P."/>
            <person name="Wang J.H."/>
            <person name="Sun Y.H."/>
            <person name="Ni S.B."/>
            <person name="Chen W.B."/>
            <person name="Zhang X.C."/>
            <person name="Jiao Y.N."/>
            <person name="Eichler E.E."/>
            <person name="Li G.H."/>
            <person name="Liu X."/>
            <person name="Gao L.Z."/>
        </authorList>
    </citation>
    <scope>NUCLEOTIDE SEQUENCE [LARGE SCALE GENOMIC DNA]</scope>
    <source>
        <strain evidence="2">cv. GT1</strain>
        <tissue evidence="1">Leaf</tissue>
    </source>
</reference>
<gene>
    <name evidence="1" type="ORF">GH714_041562</name>
</gene>
<evidence type="ECO:0000313" key="1">
    <source>
        <dbReference type="EMBL" id="KAF2316221.1"/>
    </source>
</evidence>
<evidence type="ECO:0000313" key="2">
    <source>
        <dbReference type="Proteomes" id="UP000467840"/>
    </source>
</evidence>
<name>A0A6A6MR06_HEVBR</name>
<dbReference type="InterPro" id="IPR021109">
    <property type="entry name" value="Peptidase_aspartic_dom_sf"/>
</dbReference>
<dbReference type="EMBL" id="JAAGAX010000005">
    <property type="protein sequence ID" value="KAF2316221.1"/>
    <property type="molecule type" value="Genomic_DNA"/>
</dbReference>
<dbReference type="AlphaFoldDB" id="A0A6A6MR06"/>
<organism evidence="1 2">
    <name type="scientific">Hevea brasiliensis</name>
    <name type="common">Para rubber tree</name>
    <name type="synonym">Siphonia brasiliensis</name>
    <dbReference type="NCBI Taxonomy" id="3981"/>
    <lineage>
        <taxon>Eukaryota</taxon>
        <taxon>Viridiplantae</taxon>
        <taxon>Streptophyta</taxon>
        <taxon>Embryophyta</taxon>
        <taxon>Tracheophyta</taxon>
        <taxon>Spermatophyta</taxon>
        <taxon>Magnoliopsida</taxon>
        <taxon>eudicotyledons</taxon>
        <taxon>Gunneridae</taxon>
        <taxon>Pentapetalae</taxon>
        <taxon>rosids</taxon>
        <taxon>fabids</taxon>
        <taxon>Malpighiales</taxon>
        <taxon>Euphorbiaceae</taxon>
        <taxon>Crotonoideae</taxon>
        <taxon>Micrandreae</taxon>
        <taxon>Hevea</taxon>
    </lineage>
</organism>
<accession>A0A6A6MR06</accession>
<proteinExistence type="predicted"/>
<dbReference type="Proteomes" id="UP000467840">
    <property type="component" value="Chromosome 15"/>
</dbReference>
<comment type="caution">
    <text evidence="1">The sequence shown here is derived from an EMBL/GenBank/DDBJ whole genome shotgun (WGS) entry which is preliminary data.</text>
</comment>
<protein>
    <submittedName>
        <fullName evidence="1">Uncharacterized protein</fullName>
    </submittedName>
</protein>